<proteinExistence type="predicted"/>
<reference evidence="1" key="1">
    <citation type="journal article" date="2021" name="PeerJ">
        <title>Extensive microbial diversity within the chicken gut microbiome revealed by metagenomics and culture.</title>
        <authorList>
            <person name="Gilroy R."/>
            <person name="Ravi A."/>
            <person name="Getino M."/>
            <person name="Pursley I."/>
            <person name="Horton D.L."/>
            <person name="Alikhan N.F."/>
            <person name="Baker D."/>
            <person name="Gharbi K."/>
            <person name="Hall N."/>
            <person name="Watson M."/>
            <person name="Adriaenssens E.M."/>
            <person name="Foster-Nyarko E."/>
            <person name="Jarju S."/>
            <person name="Secka A."/>
            <person name="Antonio M."/>
            <person name="Oren A."/>
            <person name="Chaudhuri R.R."/>
            <person name="La Ragione R."/>
            <person name="Hildebrand F."/>
            <person name="Pallen M.J."/>
        </authorList>
    </citation>
    <scope>NUCLEOTIDE SEQUENCE</scope>
    <source>
        <strain evidence="1">CHK169-2315</strain>
    </source>
</reference>
<reference evidence="1" key="2">
    <citation type="submission" date="2021-04" db="EMBL/GenBank/DDBJ databases">
        <authorList>
            <person name="Gilroy R."/>
        </authorList>
    </citation>
    <scope>NUCLEOTIDE SEQUENCE</scope>
    <source>
        <strain evidence="1">CHK169-2315</strain>
    </source>
</reference>
<dbReference type="AlphaFoldDB" id="A0A9D1TJC1"/>
<dbReference type="SUPFAM" id="SSF52833">
    <property type="entry name" value="Thioredoxin-like"/>
    <property type="match status" value="1"/>
</dbReference>
<organism evidence="1 2">
    <name type="scientific">Candidatus Pseudogracilibacillus intestinigallinarum</name>
    <dbReference type="NCBI Taxonomy" id="2838742"/>
    <lineage>
        <taxon>Bacteria</taxon>
        <taxon>Bacillati</taxon>
        <taxon>Bacillota</taxon>
        <taxon>Bacilli</taxon>
        <taxon>Bacillales</taxon>
        <taxon>Bacillaceae</taxon>
        <taxon>Pseudogracilibacillus</taxon>
    </lineage>
</organism>
<evidence type="ECO:0000313" key="2">
    <source>
        <dbReference type="Proteomes" id="UP000823937"/>
    </source>
</evidence>
<comment type="caution">
    <text evidence="1">The sequence shown here is derived from an EMBL/GenBank/DDBJ whole genome shotgun (WGS) entry which is preliminary data.</text>
</comment>
<dbReference type="Gene3D" id="3.40.30.10">
    <property type="entry name" value="Glutaredoxin"/>
    <property type="match status" value="1"/>
</dbReference>
<dbReference type="Proteomes" id="UP000823937">
    <property type="component" value="Unassembled WGS sequence"/>
</dbReference>
<name>A0A9D1TJC1_9BACI</name>
<dbReference type="EMBL" id="DXHX01000043">
    <property type="protein sequence ID" value="HIV74050.1"/>
    <property type="molecule type" value="Genomic_DNA"/>
</dbReference>
<accession>A0A9D1TJC1</accession>
<dbReference type="Pfam" id="PF14595">
    <property type="entry name" value="Thioredoxin_9"/>
    <property type="match status" value="1"/>
</dbReference>
<sequence>MNLNNWFEKGQTTAQYMADLADLKDGFMQIYENFQVPEKDIEALQEKQTTRVIVLGEVWCGHCMLDIPILFRTLEKANIPVRVLPRDSHLELMDQYLTNEKRIIPIFIFLDEAGNELGTWGPMAPEVEKYANSFKKNFPPKEDPAYEAAFKEYATESRKRFTTDEDLWHTVYEDIVHAMK</sequence>
<evidence type="ECO:0000313" key="1">
    <source>
        <dbReference type="EMBL" id="HIV74050.1"/>
    </source>
</evidence>
<protein>
    <submittedName>
        <fullName evidence="1">Thioredoxin family protein</fullName>
    </submittedName>
</protein>
<gene>
    <name evidence="1" type="ORF">H9895_03100</name>
</gene>
<dbReference type="InterPro" id="IPR036249">
    <property type="entry name" value="Thioredoxin-like_sf"/>
</dbReference>